<reference evidence="4 5" key="1">
    <citation type="submission" date="2021-01" db="EMBL/GenBank/DDBJ databases">
        <title>Whole genome shotgun sequence of Actinoplanes durhamensis NBRC 14914.</title>
        <authorList>
            <person name="Komaki H."/>
            <person name="Tamura T."/>
        </authorList>
    </citation>
    <scope>NUCLEOTIDE SEQUENCE [LARGE SCALE GENOMIC DNA]</scope>
    <source>
        <strain evidence="4 5">NBRC 14914</strain>
    </source>
</reference>
<keyword evidence="5" id="KW-1185">Reference proteome</keyword>
<dbReference type="Pfam" id="PF25000">
    <property type="entry name" value="DUF7779"/>
    <property type="match status" value="1"/>
</dbReference>
<dbReference type="Gene3D" id="3.40.50.10140">
    <property type="entry name" value="Toll/interleukin-1 receptor homology (TIR) domain"/>
    <property type="match status" value="1"/>
</dbReference>
<evidence type="ECO:0000259" key="2">
    <source>
        <dbReference type="Pfam" id="PF00931"/>
    </source>
</evidence>
<dbReference type="SUPFAM" id="SSF52540">
    <property type="entry name" value="P-loop containing nucleoside triphosphate hydrolases"/>
    <property type="match status" value="2"/>
</dbReference>
<dbReference type="SUPFAM" id="SSF48452">
    <property type="entry name" value="TPR-like"/>
    <property type="match status" value="2"/>
</dbReference>
<dbReference type="InterPro" id="IPR035897">
    <property type="entry name" value="Toll_tir_struct_dom_sf"/>
</dbReference>
<comment type="caution">
    <text evidence="4">The sequence shown here is derived from an EMBL/GenBank/DDBJ whole genome shotgun (WGS) entry which is preliminary data.</text>
</comment>
<dbReference type="Gene3D" id="3.40.50.300">
    <property type="entry name" value="P-loop containing nucleotide triphosphate hydrolases"/>
    <property type="match status" value="2"/>
</dbReference>
<dbReference type="NCBIfam" id="NF040586">
    <property type="entry name" value="FxSxx_TPR"/>
    <property type="match status" value="1"/>
</dbReference>
<gene>
    <name evidence="4" type="ORF">Adu01nite_61730</name>
</gene>
<sequence>MSPAFFLSYAHSAPLPDSDRPDTDRWVRQCFEDLSREVAVLLGEPEQDVGFADYLAAPGADGKALLAENLGLADVFVPLYSPGYFNKPWPMRERAIFLRRLETAFPGRPEQAGAHLVPVLWIPLPGWDRRPELAAALSLGDGVPAYAQNGLRALCMLTSFRDEYREIIGRLAQRIVENIRRSDLTPGRVMPIDEMPAPESSATETRLLVGLVGVAEPDPGVGWRPFGSAQSPSIADYVANVAERLGLPTRIIGTTDLAAVDNSPAVLVVDPRSLDGDDPLSHLTGHLHPWVIPVLVTDRHAGADGELLARVAEALTALGVERVHEAHDVGQVAHLVPAVVSEARRQFLRHAPVYAPKGPGVRGSPAAPPKQVRRSVPADPRHGKIVTFYSYKGGTGRTMALANVAWILAANGKRVLVADWDLESPGLHRFYEPFMDAGTIEASSGVVDMIRAYEWQTTRDEDRSPGWHRDFARVGPHAFTLNWEHFPDGGRLDFLSAGRQNRDYAAQLTGMNWDDFYGRLGGGAFFDALREDMRANYDYTLIDSRTGLSDEADICTIHLPDVVVDCFTFSGQGIEGAARVAEAIVQHRDIRVLPVAMRVDPAEKEKVDAGRAVAIQRFDGMPTGMDPGQRRGYWNDVEVPYRPFYAYEETLATFGDLPGQLTSVLAAYERIAGYITDGEVTAFPAMDEKLRVRTVRRFVRRIMYTPPEVNLHYLPEDQHWAEWVGGLLTAAGVRVNDQHNPSLTARHLTLVSHASAAAGGDSVRRDRSDPRAPLAVYVDDVAPLTSFPSGSSVFIAGRPFEGAVEGVLRLVGLSDTADVDLSAIGVRYPGEQPAVVNSPARNARFTGREEDLLELRTQLRIGQPVALQGMGGIGKTQIALEYVHRFRNAYDVIWWVVADQPMFLDTQLSDLGEKLGLVLPESNVPEVARTVVATLERGGSTSRWLLVMDNAEDVEGVLRFVPRGPGHVLITSRNPAWGDQAQILQVDVFSRQESITHLRQRLPAIWPQEADRIADLLGDLPIAIAAAGAWLAETGEPVGEYVSRVEQQGPSLSTEQVWDYSLELLRERSPAAYRLLQLCACMAPDIPLDLVRGDEMADLLRDLDPAVTERAYRGVLVQHINRLALLKMDVSYGRIQVHRLIQHVVRMRMTQEELATTRHQVHLMLAASRPRYEVDDARSWPRFQMLWPHLEVSDAAECDDESVRQLLIDRVRYSFVTGDLAEGLARGRRIEQWWSRMLGDEEPAGPDRGLRRQLMYLRFNIANIIRQMGDIESARALDEQNLAEQSELLGPSHPHTLMSAGSLGADFRALGRYEDALARDERAYQTWVVNFGEDYDRTLSALNNLSSTYRLAGDFRSARVRDQDVYDRRRVMLGQTHPSTLSAGSNLGRDLRDAGQYRASVDLLEVISRQHEEVFGPRSYRTLSVRASLAVSVGCAGEVNRAAVLLEETYEQLNDIAGPARPDTLACRLSRAVILLAVGEVTSSVSELEELRRAYESSLGARHPHTLVCLNNLVVAGRIAAEPSDAVPRAGAVLSSMTDVLGKHHPYTLAAQLNLAIVHADNGDPEKGLELIESALAGHRDNIGPDHPDTLRCMVDRLLMRMAAGRESLADDGDAVQRLTAVLGADHPELVAQREGRYLARMLDPHPY</sequence>
<proteinExistence type="predicted"/>
<dbReference type="EMBL" id="BOML01000050">
    <property type="protein sequence ID" value="GIE04823.1"/>
    <property type="molecule type" value="Genomic_DNA"/>
</dbReference>
<dbReference type="Pfam" id="PF13424">
    <property type="entry name" value="TPR_12"/>
    <property type="match status" value="1"/>
</dbReference>
<evidence type="ECO:0008006" key="6">
    <source>
        <dbReference type="Google" id="ProtNLM"/>
    </source>
</evidence>
<accession>A0ABQ3Z4Q9</accession>
<evidence type="ECO:0000259" key="3">
    <source>
        <dbReference type="Pfam" id="PF25000"/>
    </source>
</evidence>
<dbReference type="Pfam" id="PF00931">
    <property type="entry name" value="NB-ARC"/>
    <property type="match status" value="1"/>
</dbReference>
<dbReference type="InterPro" id="IPR002182">
    <property type="entry name" value="NB-ARC"/>
</dbReference>
<dbReference type="InterPro" id="IPR011990">
    <property type="entry name" value="TPR-like_helical_dom_sf"/>
</dbReference>
<dbReference type="InterPro" id="IPR027417">
    <property type="entry name" value="P-loop_NTPase"/>
</dbReference>
<dbReference type="RefSeq" id="WP_239132810.1">
    <property type="nucleotide sequence ID" value="NZ_BAAATX010000021.1"/>
</dbReference>
<dbReference type="Pfam" id="PF13374">
    <property type="entry name" value="TPR_10"/>
    <property type="match status" value="3"/>
</dbReference>
<dbReference type="Gene3D" id="1.25.40.10">
    <property type="entry name" value="Tetratricopeptide repeat domain"/>
    <property type="match status" value="3"/>
</dbReference>
<dbReference type="PANTHER" id="PTHR46082">
    <property type="entry name" value="ATP/GTP-BINDING PROTEIN-RELATED"/>
    <property type="match status" value="1"/>
</dbReference>
<feature type="domain" description="NB-ARC" evidence="2">
    <location>
        <begin position="864"/>
        <end position="976"/>
    </location>
</feature>
<name>A0ABQ3Z4Q9_9ACTN</name>
<dbReference type="InterPro" id="IPR053137">
    <property type="entry name" value="NLR-like"/>
</dbReference>
<dbReference type="NCBIfam" id="NF047398">
    <property type="entry name" value="AAA_KGGVGR"/>
    <property type="match status" value="1"/>
</dbReference>
<feature type="domain" description="DUF7779" evidence="3">
    <location>
        <begin position="1068"/>
        <end position="1153"/>
    </location>
</feature>
<dbReference type="PANTHER" id="PTHR46082:SF6">
    <property type="entry name" value="AAA+ ATPASE DOMAIN-CONTAINING PROTEIN-RELATED"/>
    <property type="match status" value="1"/>
</dbReference>
<protein>
    <recommendedName>
        <fullName evidence="6">Tetratricopeptide repeat protein</fullName>
    </recommendedName>
</protein>
<dbReference type="Proteomes" id="UP000637628">
    <property type="component" value="Unassembled WGS sequence"/>
</dbReference>
<evidence type="ECO:0000313" key="5">
    <source>
        <dbReference type="Proteomes" id="UP000637628"/>
    </source>
</evidence>
<evidence type="ECO:0000313" key="4">
    <source>
        <dbReference type="EMBL" id="GIE04823.1"/>
    </source>
</evidence>
<dbReference type="NCBIfam" id="NF040588">
    <property type="entry name" value="FxsC_Nterm"/>
    <property type="match status" value="1"/>
</dbReference>
<feature type="region of interest" description="Disordered" evidence="1">
    <location>
        <begin position="358"/>
        <end position="377"/>
    </location>
</feature>
<evidence type="ECO:0000256" key="1">
    <source>
        <dbReference type="SAM" id="MobiDB-lite"/>
    </source>
</evidence>
<dbReference type="InterPro" id="IPR047603">
    <property type="entry name" value="FxsC_N"/>
</dbReference>
<organism evidence="4 5">
    <name type="scientific">Paractinoplanes durhamensis</name>
    <dbReference type="NCBI Taxonomy" id="113563"/>
    <lineage>
        <taxon>Bacteria</taxon>
        <taxon>Bacillati</taxon>
        <taxon>Actinomycetota</taxon>
        <taxon>Actinomycetes</taxon>
        <taxon>Micromonosporales</taxon>
        <taxon>Micromonosporaceae</taxon>
        <taxon>Paractinoplanes</taxon>
    </lineage>
</organism>
<dbReference type="InterPro" id="IPR056681">
    <property type="entry name" value="DUF7779"/>
</dbReference>